<dbReference type="WBParaSite" id="ES5_v2.g30727.t1">
    <property type="protein sequence ID" value="ES5_v2.g30727.t1"/>
    <property type="gene ID" value="ES5_v2.g30727"/>
</dbReference>
<proteinExistence type="predicted"/>
<evidence type="ECO:0000313" key="1">
    <source>
        <dbReference type="Proteomes" id="UP000887579"/>
    </source>
</evidence>
<protein>
    <submittedName>
        <fullName evidence="2">Uncharacterized protein</fullName>
    </submittedName>
</protein>
<name>A0AC34GM25_9BILA</name>
<evidence type="ECO:0000313" key="2">
    <source>
        <dbReference type="WBParaSite" id="ES5_v2.g30727.t1"/>
    </source>
</evidence>
<reference evidence="2" key="1">
    <citation type="submission" date="2022-11" db="UniProtKB">
        <authorList>
            <consortium name="WormBaseParasite"/>
        </authorList>
    </citation>
    <scope>IDENTIFICATION</scope>
</reference>
<dbReference type="Proteomes" id="UP000887579">
    <property type="component" value="Unplaced"/>
</dbReference>
<organism evidence="1 2">
    <name type="scientific">Panagrolaimus sp. ES5</name>
    <dbReference type="NCBI Taxonomy" id="591445"/>
    <lineage>
        <taxon>Eukaryota</taxon>
        <taxon>Metazoa</taxon>
        <taxon>Ecdysozoa</taxon>
        <taxon>Nematoda</taxon>
        <taxon>Chromadorea</taxon>
        <taxon>Rhabditida</taxon>
        <taxon>Tylenchina</taxon>
        <taxon>Panagrolaimomorpha</taxon>
        <taxon>Panagrolaimoidea</taxon>
        <taxon>Panagrolaimidae</taxon>
        <taxon>Panagrolaimus</taxon>
    </lineage>
</organism>
<sequence>LSRVYIPFPDDSKDLEEIDFGSDIVVEKTPKTLGCGHPDRKSQCLQGKIFCKLRWTQPNLEKVFKKSFLRKSESDDDQDGRPFELIPSEVRLVSDEEFTSDARLEALSKRYRNPNTFQNTQKWIGLTSAEIDGHWALDDLRNDDD</sequence>
<accession>A0AC34GM25</accession>